<gene>
    <name evidence="4" type="ORF">BATDEDRAFT_85935</name>
</gene>
<dbReference type="AlphaFoldDB" id="F4NT05"/>
<dbReference type="PANTHER" id="PTHR13347:SF1">
    <property type="entry name" value="HEAT REPEAT-CONTAINING PROTEIN 3"/>
    <property type="match status" value="1"/>
</dbReference>
<evidence type="ECO:0000259" key="3">
    <source>
        <dbReference type="Pfam" id="PF25567"/>
    </source>
</evidence>
<evidence type="ECO:0000256" key="2">
    <source>
        <dbReference type="SAM" id="MobiDB-lite"/>
    </source>
</evidence>
<dbReference type="PANTHER" id="PTHR13347">
    <property type="entry name" value="HEAT REPEAT-CONTAINING PROTEIN 3"/>
    <property type="match status" value="1"/>
</dbReference>
<comment type="similarity">
    <text evidence="1">Belongs to the nuclear import and ribosome assembly adapter family.</text>
</comment>
<dbReference type="OrthoDB" id="288703at2759"/>
<dbReference type="SUPFAM" id="SSF48371">
    <property type="entry name" value="ARM repeat"/>
    <property type="match status" value="1"/>
</dbReference>
<dbReference type="STRING" id="684364.F4NT05"/>
<reference evidence="4 5" key="1">
    <citation type="submission" date="2009-12" db="EMBL/GenBank/DDBJ databases">
        <title>The draft genome of Batrachochytrium dendrobatidis.</title>
        <authorList>
            <consortium name="US DOE Joint Genome Institute (JGI-PGF)"/>
            <person name="Kuo A."/>
            <person name="Salamov A."/>
            <person name="Schmutz J."/>
            <person name="Lucas S."/>
            <person name="Pitluck S."/>
            <person name="Rosenblum E."/>
            <person name="Stajich J."/>
            <person name="Eisen M."/>
            <person name="Grigoriev I.V."/>
        </authorList>
    </citation>
    <scope>NUCLEOTIDE SEQUENCE [LARGE SCALE GENOMIC DNA]</scope>
    <source>
        <strain evidence="5">JAM81 / FGSC 10211</strain>
    </source>
</reference>
<feature type="region of interest" description="Disordered" evidence="2">
    <location>
        <begin position="1"/>
        <end position="25"/>
    </location>
</feature>
<organism evidence="4 5">
    <name type="scientific">Batrachochytrium dendrobatidis (strain JAM81 / FGSC 10211)</name>
    <name type="common">Frog chytrid fungus</name>
    <dbReference type="NCBI Taxonomy" id="684364"/>
    <lineage>
        <taxon>Eukaryota</taxon>
        <taxon>Fungi</taxon>
        <taxon>Fungi incertae sedis</taxon>
        <taxon>Chytridiomycota</taxon>
        <taxon>Chytridiomycota incertae sedis</taxon>
        <taxon>Chytridiomycetes</taxon>
        <taxon>Rhizophydiales</taxon>
        <taxon>Rhizophydiales incertae sedis</taxon>
        <taxon>Batrachochytrium</taxon>
    </lineage>
</organism>
<dbReference type="InterPro" id="IPR052616">
    <property type="entry name" value="SYO1-like"/>
</dbReference>
<feature type="compositionally biased region" description="Polar residues" evidence="2">
    <location>
        <begin position="1"/>
        <end position="12"/>
    </location>
</feature>
<name>F4NT05_BATDJ</name>
<proteinExistence type="inferred from homology"/>
<dbReference type="GO" id="GO:0042273">
    <property type="term" value="P:ribosomal large subunit biogenesis"/>
    <property type="evidence" value="ECO:0000318"/>
    <property type="project" value="GO_Central"/>
</dbReference>
<accession>F4NT05</accession>
<dbReference type="RefSeq" id="XP_006676109.1">
    <property type="nucleotide sequence ID" value="XM_006676046.1"/>
</dbReference>
<dbReference type="GeneID" id="18242263"/>
<dbReference type="Pfam" id="PF25567">
    <property type="entry name" value="TPR_SYO1"/>
    <property type="match status" value="1"/>
</dbReference>
<dbReference type="InterPro" id="IPR057990">
    <property type="entry name" value="TPR_SYO1"/>
</dbReference>
<evidence type="ECO:0000256" key="1">
    <source>
        <dbReference type="ARBA" id="ARBA00049983"/>
    </source>
</evidence>
<dbReference type="FunCoup" id="F4NT05">
    <property type="interactions" value="65"/>
</dbReference>
<dbReference type="InParanoid" id="F4NT05"/>
<dbReference type="InterPro" id="IPR011989">
    <property type="entry name" value="ARM-like"/>
</dbReference>
<dbReference type="GO" id="GO:0006606">
    <property type="term" value="P:protein import into nucleus"/>
    <property type="evidence" value="ECO:0000318"/>
    <property type="project" value="GO_Central"/>
</dbReference>
<dbReference type="Pfam" id="PF00514">
    <property type="entry name" value="Arm"/>
    <property type="match status" value="1"/>
</dbReference>
<dbReference type="GO" id="GO:0051082">
    <property type="term" value="F:unfolded protein binding"/>
    <property type="evidence" value="ECO:0000318"/>
    <property type="project" value="GO_Central"/>
</dbReference>
<keyword evidence="5" id="KW-1185">Reference proteome</keyword>
<evidence type="ECO:0000313" key="4">
    <source>
        <dbReference type="EMBL" id="EGF83476.1"/>
    </source>
</evidence>
<dbReference type="OMA" id="ADMDMVT"/>
<dbReference type="Proteomes" id="UP000007241">
    <property type="component" value="Unassembled WGS sequence"/>
</dbReference>
<dbReference type="InterPro" id="IPR000225">
    <property type="entry name" value="Armadillo"/>
</dbReference>
<evidence type="ECO:0000313" key="5">
    <source>
        <dbReference type="Proteomes" id="UP000007241"/>
    </source>
</evidence>
<dbReference type="InterPro" id="IPR016024">
    <property type="entry name" value="ARM-type_fold"/>
</dbReference>
<dbReference type="HOGENOM" id="CLU_016860_0_0_1"/>
<dbReference type="Gene3D" id="1.25.10.10">
    <property type="entry name" value="Leucine-rich Repeat Variant"/>
    <property type="match status" value="1"/>
</dbReference>
<sequence length="694" mass="75839">MPVQRKQNQKANRANPILGAGVFTDGSAPKSNDALSISSQLQNIPALQKLKSEDASDRAWAATAVSHFVQDDAQRKQLLSSGLLPLLVPLLADTHSRVVLEVLGAMQNVVISGGESAALDLIHMGVMTPLMECLSKIAGLVDAAMISKSIPPKTNLDMHVDVIDESDGKKSEDLLQPSPFDLAQQAFGLLWSLGEVSNDVVVQLSNVDVITFAMRLLDPLHISIVPWSLMRVIGQFLNTIIESNPKVHAIFSNTPAFVTLLFSFVNSNAPDFGTWNDNKIVLAVLCASILENLRPVLIDQSDTPRITEFYSHILTVLSKSLDLDLQSQLVCVASAGAALASQKETLDSEMTDSHDGLSAVQNKDTKYLAELESKLENMQLALELLANIYSEEAPEAEQCSEEVEQDDMTETDIDMDDMAIVTCEDTEHQENATEANLPTSVLSQALLSDTLQLLPKLARIATVQLPVPSLASKSTESVMIHIHSVLARTLGCITNMILLGYLSEWQVSQATLLTELFQGIFKSCINISSAVPTDMVLLDACIGAQWSLLSPQTPTQDYVDWLLKLVAATSGAPASLRAKGVGILAHHARLQGNIEVNRIIGRSFIAQLATSDAPEVLCEILNGIYDIYGDATFDYDMPVFVQGGFLAQLEKLHPTLRSKFKSIDKRKQRDVRERADEMILNLRAFIQYKASERK</sequence>
<protein>
    <recommendedName>
        <fullName evidence="3">SYO1-like TPR repeats domain-containing protein</fullName>
    </recommendedName>
</protein>
<feature type="domain" description="SYO1-like TPR repeats" evidence="3">
    <location>
        <begin position="458"/>
        <end position="692"/>
    </location>
</feature>
<dbReference type="EMBL" id="GL882879">
    <property type="protein sequence ID" value="EGF83476.1"/>
    <property type="molecule type" value="Genomic_DNA"/>
</dbReference>
<dbReference type="SMART" id="SM00185">
    <property type="entry name" value="ARM"/>
    <property type="match status" value="1"/>
</dbReference>
<dbReference type="CDD" id="cd13394">
    <property type="entry name" value="Syo1_like"/>
    <property type="match status" value="1"/>
</dbReference>